<protein>
    <submittedName>
        <fullName evidence="2">Uncharacterized protein</fullName>
    </submittedName>
</protein>
<dbReference type="RefSeq" id="WP_259629183.1">
    <property type="nucleotide sequence ID" value="NZ_JANYMP010000036.1"/>
</dbReference>
<accession>A0A9X2VVJ2</accession>
<keyword evidence="3" id="KW-1185">Reference proteome</keyword>
<dbReference type="EMBL" id="JANYMP010000036">
    <property type="protein sequence ID" value="MCS7483730.1"/>
    <property type="molecule type" value="Genomic_DNA"/>
</dbReference>
<reference evidence="2" key="1">
    <citation type="submission" date="2022-08" db="EMBL/GenBank/DDBJ databases">
        <authorList>
            <person name="Tistechok S."/>
            <person name="Samborskyy M."/>
            <person name="Roman I."/>
        </authorList>
    </citation>
    <scope>NUCLEOTIDE SEQUENCE</scope>
    <source>
        <strain evidence="2">DSM 103496</strain>
    </source>
</reference>
<feature type="region of interest" description="Disordered" evidence="1">
    <location>
        <begin position="18"/>
        <end position="48"/>
    </location>
</feature>
<evidence type="ECO:0000313" key="3">
    <source>
        <dbReference type="Proteomes" id="UP001141259"/>
    </source>
</evidence>
<sequence length="48" mass="5229">MTVLGAQSHREVLRALRLPKTSSMQVKRPAKPLGERGRDLALLSTSTA</sequence>
<evidence type="ECO:0000256" key="1">
    <source>
        <dbReference type="SAM" id="MobiDB-lite"/>
    </source>
</evidence>
<gene>
    <name evidence="2" type="ORF">NZH93_43400</name>
</gene>
<comment type="caution">
    <text evidence="2">The sequence shown here is derived from an EMBL/GenBank/DDBJ whole genome shotgun (WGS) entry which is preliminary data.</text>
</comment>
<evidence type="ECO:0000313" key="2">
    <source>
        <dbReference type="EMBL" id="MCS7483730.1"/>
    </source>
</evidence>
<name>A0A9X2VVJ2_9PSEU</name>
<dbReference type="Proteomes" id="UP001141259">
    <property type="component" value="Unassembled WGS sequence"/>
</dbReference>
<dbReference type="AlphaFoldDB" id="A0A9X2VVJ2"/>
<proteinExistence type="predicted"/>
<organism evidence="2 3">
    <name type="scientific">Umezawaea endophytica</name>
    <dbReference type="NCBI Taxonomy" id="1654476"/>
    <lineage>
        <taxon>Bacteria</taxon>
        <taxon>Bacillati</taxon>
        <taxon>Actinomycetota</taxon>
        <taxon>Actinomycetes</taxon>
        <taxon>Pseudonocardiales</taxon>
        <taxon>Pseudonocardiaceae</taxon>
        <taxon>Umezawaea</taxon>
    </lineage>
</organism>